<evidence type="ECO:0000313" key="5">
    <source>
        <dbReference type="Proteomes" id="UP000027337"/>
    </source>
</evidence>
<dbReference type="InterPro" id="IPR003723">
    <property type="entry name" value="Precorrin-6x_reduct"/>
</dbReference>
<dbReference type="UniPathway" id="UPA00148"/>
<evidence type="ECO:0000256" key="3">
    <source>
        <dbReference type="ARBA" id="ARBA00023002"/>
    </source>
</evidence>
<keyword evidence="2" id="KW-0169">Cobalamin biosynthesis</keyword>
<dbReference type="AlphaFoldDB" id="A0A061SX88"/>
<keyword evidence="5" id="KW-1185">Reference proteome</keyword>
<dbReference type="Proteomes" id="UP000027337">
    <property type="component" value="Unassembled WGS sequence"/>
</dbReference>
<keyword evidence="3" id="KW-0560">Oxidoreductase</keyword>
<dbReference type="eggNOG" id="COG2099">
    <property type="taxonomic scope" value="Bacteria"/>
</dbReference>
<dbReference type="PANTHER" id="PTHR36925:SF1">
    <property type="entry name" value="COBALT-PRECORRIN-6A REDUCTASE"/>
    <property type="match status" value="1"/>
</dbReference>
<organism evidence="4 5">
    <name type="scientific">Sulfitobacter mediterraneus</name>
    <dbReference type="NCBI Taxonomy" id="83219"/>
    <lineage>
        <taxon>Bacteria</taxon>
        <taxon>Pseudomonadati</taxon>
        <taxon>Pseudomonadota</taxon>
        <taxon>Alphaproteobacteria</taxon>
        <taxon>Rhodobacterales</taxon>
        <taxon>Roseobacteraceae</taxon>
        <taxon>Sulfitobacter</taxon>
    </lineage>
</organism>
<dbReference type="GO" id="GO:0016994">
    <property type="term" value="F:precorrin-6A reductase activity"/>
    <property type="evidence" value="ECO:0007669"/>
    <property type="project" value="InterPro"/>
</dbReference>
<comment type="pathway">
    <text evidence="1">Cofactor biosynthesis; adenosylcobalamin biosynthesis.</text>
</comment>
<protein>
    <submittedName>
        <fullName evidence="4">Precorrin-6x reductase</fullName>
    </submittedName>
</protein>
<evidence type="ECO:0000256" key="2">
    <source>
        <dbReference type="ARBA" id="ARBA00022573"/>
    </source>
</evidence>
<dbReference type="STRING" id="83219.PM02_00830"/>
<accession>A0A061SX88</accession>
<dbReference type="RefSeq" id="WP_037904334.1">
    <property type="nucleotide sequence ID" value="NZ_JAFBPZ010000004.1"/>
</dbReference>
<name>A0A061SX88_9RHOB</name>
<dbReference type="GO" id="GO:0009236">
    <property type="term" value="P:cobalamin biosynthetic process"/>
    <property type="evidence" value="ECO:0007669"/>
    <property type="project" value="UniProtKB-UniPathway"/>
</dbReference>
<dbReference type="PROSITE" id="PS51014">
    <property type="entry name" value="COBK_CBIJ"/>
    <property type="match status" value="1"/>
</dbReference>
<gene>
    <name evidence="4" type="ORF">PM02_00830</name>
</gene>
<dbReference type="EMBL" id="JEMU01000001">
    <property type="protein sequence ID" value="KAJ04788.1"/>
    <property type="molecule type" value="Genomic_DNA"/>
</dbReference>
<dbReference type="PANTHER" id="PTHR36925">
    <property type="entry name" value="COBALT-PRECORRIN-6A REDUCTASE"/>
    <property type="match status" value="1"/>
</dbReference>
<comment type="caution">
    <text evidence="4">The sequence shown here is derived from an EMBL/GenBank/DDBJ whole genome shotgun (WGS) entry which is preliminary data.</text>
</comment>
<reference evidence="4 5" key="1">
    <citation type="journal article" date="2014" name="Genome Announc.">
        <title>Draft Genome Sequences of Two Isolates of the Roseobacter Group, Sulfitobacter sp. Strains 3SOLIMAR09 and 1FIGIMAR09, from Harbors of Mallorca Island (Mediterranean Sea).</title>
        <authorList>
            <person name="Mas-Llado M."/>
            <person name="Pina-Villalonga J.M."/>
            <person name="Brunet-Galmes I."/>
            <person name="Nogales B."/>
            <person name="Bosch R."/>
        </authorList>
    </citation>
    <scope>NUCLEOTIDE SEQUENCE [LARGE SCALE GENOMIC DNA]</scope>
    <source>
        <strain evidence="4 5">1FIGIMAR09</strain>
    </source>
</reference>
<sequence>MTGGSDILLLAGSAEARQIGAALRNQGMGVRALMSEPPRGSNPMPMPYELHDFGDLDGLTTQMQGCRAVVDASHGFDGIMTQQGYLAARQAGLPFVSLSRPTWDVGAGRNLHAAADVRSANAMIPAGARVFSATGWASLPDYLPFEGAQLFLRQTGRHDRRAPYDFVELVFGDPPFTVANEIALFERLAVDVLICRNLGGLPSRPKVDAAEALGLTTILIDRPAPPQGALVVRDVGAILDWVAEL</sequence>
<dbReference type="Pfam" id="PF02571">
    <property type="entry name" value="CbiJ"/>
    <property type="match status" value="1"/>
</dbReference>
<evidence type="ECO:0000313" key="4">
    <source>
        <dbReference type="EMBL" id="KAJ04788.1"/>
    </source>
</evidence>
<proteinExistence type="predicted"/>
<evidence type="ECO:0000256" key="1">
    <source>
        <dbReference type="ARBA" id="ARBA00004953"/>
    </source>
</evidence>